<dbReference type="HOGENOM" id="CLU_111671_1_0_0"/>
<proteinExistence type="predicted"/>
<reference evidence="2 3" key="1">
    <citation type="submission" date="2012-02" db="EMBL/GenBank/DDBJ databases">
        <title>Complete sequence of chromosome of Singulisphaera acidiphila DSM 18658.</title>
        <authorList>
            <consortium name="US DOE Joint Genome Institute (JGI-PGF)"/>
            <person name="Lucas S."/>
            <person name="Copeland A."/>
            <person name="Lapidus A."/>
            <person name="Glavina del Rio T."/>
            <person name="Dalin E."/>
            <person name="Tice H."/>
            <person name="Bruce D."/>
            <person name="Goodwin L."/>
            <person name="Pitluck S."/>
            <person name="Peters L."/>
            <person name="Ovchinnikova G."/>
            <person name="Chertkov O."/>
            <person name="Kyrpides N."/>
            <person name="Mavromatis K."/>
            <person name="Ivanova N."/>
            <person name="Brettin T."/>
            <person name="Detter J.C."/>
            <person name="Han C."/>
            <person name="Larimer F."/>
            <person name="Land M."/>
            <person name="Hauser L."/>
            <person name="Markowitz V."/>
            <person name="Cheng J.-F."/>
            <person name="Hugenholtz P."/>
            <person name="Woyke T."/>
            <person name="Wu D."/>
            <person name="Tindall B."/>
            <person name="Pomrenke H."/>
            <person name="Brambilla E."/>
            <person name="Klenk H.-P."/>
            <person name="Eisen J.A."/>
        </authorList>
    </citation>
    <scope>NUCLEOTIDE SEQUENCE [LARGE SCALE GENOMIC DNA]</scope>
    <source>
        <strain evidence="3">ATCC BAA-1392 / DSM 18658 / VKM B-2454 / MOB10</strain>
    </source>
</reference>
<evidence type="ECO:0000313" key="3">
    <source>
        <dbReference type="Proteomes" id="UP000010798"/>
    </source>
</evidence>
<organism evidence="2 3">
    <name type="scientific">Singulisphaera acidiphila (strain ATCC BAA-1392 / DSM 18658 / VKM B-2454 / MOB10)</name>
    <dbReference type="NCBI Taxonomy" id="886293"/>
    <lineage>
        <taxon>Bacteria</taxon>
        <taxon>Pseudomonadati</taxon>
        <taxon>Planctomycetota</taxon>
        <taxon>Planctomycetia</taxon>
        <taxon>Isosphaerales</taxon>
        <taxon>Isosphaeraceae</taxon>
        <taxon>Singulisphaera</taxon>
    </lineage>
</organism>
<evidence type="ECO:0000256" key="1">
    <source>
        <dbReference type="SAM" id="MobiDB-lite"/>
    </source>
</evidence>
<dbReference type="Pfam" id="PF11528">
    <property type="entry name" value="DUF3224"/>
    <property type="match status" value="1"/>
</dbReference>
<dbReference type="AlphaFoldDB" id="L0DEV7"/>
<dbReference type="InterPro" id="IPR023159">
    <property type="entry name" value="SO1590-like_sf"/>
</dbReference>
<dbReference type="EMBL" id="CP003364">
    <property type="protein sequence ID" value="AGA27894.1"/>
    <property type="molecule type" value="Genomic_DNA"/>
</dbReference>
<sequence length="134" mass="13967">MATRGTGSFEVKLNPLAPPDQAEGSTLGRMSIDKQFHGDLEATSKGEMLSAVTEVKGSAGYVAIERVTGTLQGRRGSFVLQHSGTMSSGGQHLSITVVPDSGSGQLVGLAGKMVINIAEGKHTYDFEFTLPVGD</sequence>
<evidence type="ECO:0008006" key="4">
    <source>
        <dbReference type="Google" id="ProtNLM"/>
    </source>
</evidence>
<dbReference type="RefSeq" id="WP_015247035.1">
    <property type="nucleotide sequence ID" value="NC_019892.1"/>
</dbReference>
<dbReference type="Gene3D" id="2.40.350.10">
    <property type="entry name" value="SO1590-like"/>
    <property type="match status" value="1"/>
</dbReference>
<dbReference type="InterPro" id="IPR021607">
    <property type="entry name" value="DUF3224"/>
</dbReference>
<dbReference type="OrthoDB" id="69764at2"/>
<keyword evidence="3" id="KW-1185">Reference proteome</keyword>
<dbReference type="Proteomes" id="UP000010798">
    <property type="component" value="Chromosome"/>
</dbReference>
<feature type="region of interest" description="Disordered" evidence="1">
    <location>
        <begin position="1"/>
        <end position="26"/>
    </location>
</feature>
<name>L0DEV7_SINAD</name>
<dbReference type="eggNOG" id="ENOG5031U6H">
    <property type="taxonomic scope" value="Bacteria"/>
</dbReference>
<dbReference type="SUPFAM" id="SSF159238">
    <property type="entry name" value="SO1590-like"/>
    <property type="match status" value="1"/>
</dbReference>
<accession>L0DEV7</accession>
<protein>
    <recommendedName>
        <fullName evidence="4">DUF3224 domain-containing protein</fullName>
    </recommendedName>
</protein>
<dbReference type="STRING" id="886293.Sinac_3646"/>
<gene>
    <name evidence="2" type="ordered locus">Sinac_3646</name>
</gene>
<dbReference type="KEGG" id="saci:Sinac_3646"/>
<evidence type="ECO:0000313" key="2">
    <source>
        <dbReference type="EMBL" id="AGA27894.1"/>
    </source>
</evidence>